<dbReference type="InterPro" id="IPR013078">
    <property type="entry name" value="His_Pase_superF_clade-1"/>
</dbReference>
<gene>
    <name evidence="2" type="ORF">M3N55_15220</name>
</gene>
<evidence type="ECO:0000256" key="1">
    <source>
        <dbReference type="SAM" id="SignalP"/>
    </source>
</evidence>
<organism evidence="2 3">
    <name type="scientific">Roseinatronobacter domitianus</name>
    <dbReference type="NCBI Taxonomy" id="2940293"/>
    <lineage>
        <taxon>Bacteria</taxon>
        <taxon>Pseudomonadati</taxon>
        <taxon>Pseudomonadota</taxon>
        <taxon>Alphaproteobacteria</taxon>
        <taxon>Rhodobacterales</taxon>
        <taxon>Paracoccaceae</taxon>
        <taxon>Roseinatronobacter</taxon>
    </lineage>
</organism>
<keyword evidence="3" id="KW-1185">Reference proteome</keyword>
<keyword evidence="1" id="KW-0732">Signal</keyword>
<dbReference type="RefSeq" id="WP_249060694.1">
    <property type="nucleotide sequence ID" value="NZ_JALZWP010000023.1"/>
</dbReference>
<accession>A0ABT0M6Z5</accession>
<evidence type="ECO:0000313" key="3">
    <source>
        <dbReference type="Proteomes" id="UP001202550"/>
    </source>
</evidence>
<dbReference type="Gene3D" id="3.40.50.1240">
    <property type="entry name" value="Phosphoglycerate mutase-like"/>
    <property type="match status" value="1"/>
</dbReference>
<dbReference type="SUPFAM" id="SSF53254">
    <property type="entry name" value="Phosphoglycerate mutase-like"/>
    <property type="match status" value="1"/>
</dbReference>
<feature type="chain" id="PRO_5046277229" evidence="1">
    <location>
        <begin position="19"/>
        <end position="179"/>
    </location>
</feature>
<name>A0ABT0M6Z5_9RHOB</name>
<feature type="signal peptide" evidence="1">
    <location>
        <begin position="1"/>
        <end position="18"/>
    </location>
</feature>
<dbReference type="InterPro" id="IPR029033">
    <property type="entry name" value="His_PPase_superfam"/>
</dbReference>
<comment type="caution">
    <text evidence="2">The sequence shown here is derived from an EMBL/GenBank/DDBJ whole genome shotgun (WGS) entry which is preliminary data.</text>
</comment>
<dbReference type="EMBL" id="JALZWP010000023">
    <property type="protein sequence ID" value="MCL1630079.1"/>
    <property type="molecule type" value="Genomic_DNA"/>
</dbReference>
<reference evidence="2 3" key="1">
    <citation type="submission" date="2022-05" db="EMBL/GenBank/DDBJ databases">
        <title>Seasonal and diel survey of microbial diversity of the Tyrrhenian coast.</title>
        <authorList>
            <person name="Gattoni G."/>
            <person name="Corral P."/>
        </authorList>
    </citation>
    <scope>NUCLEOTIDE SEQUENCE [LARGE SCALE GENOMIC DNA]</scope>
    <source>
        <strain evidence="2 3">V10</strain>
    </source>
</reference>
<dbReference type="Pfam" id="PF00300">
    <property type="entry name" value="His_Phos_1"/>
    <property type="match status" value="1"/>
</dbReference>
<dbReference type="Proteomes" id="UP001202550">
    <property type="component" value="Unassembled WGS sequence"/>
</dbReference>
<evidence type="ECO:0000313" key="2">
    <source>
        <dbReference type="EMBL" id="MCL1630079.1"/>
    </source>
</evidence>
<protein>
    <submittedName>
        <fullName evidence="2">Histidine phosphatase family protein</fullName>
    </submittedName>
</protein>
<sequence>MKKLILLILALVPSLAMADPLGAFREPGVIALMRHATAPGGGDPSGFRLNECATQRNLSEAGRTEARAIGARFRDAGIEFDAVYTSQWCRTRDTAMELGLGAPIDAPHLNSFFADRSTGPAQTAETLAFIAANPGKRLLLVTHQVNITALTGITPRSGEIVLTRPSNGRLTVITRLPPP</sequence>
<proteinExistence type="predicted"/>
<dbReference type="CDD" id="cd07040">
    <property type="entry name" value="HP"/>
    <property type="match status" value="1"/>
</dbReference>